<reference evidence="2" key="2">
    <citation type="submission" date="2025-08" db="UniProtKB">
        <authorList>
            <consortium name="RefSeq"/>
        </authorList>
    </citation>
    <scope>IDENTIFICATION</scope>
    <source>
        <tissue evidence="2">Leaf</tissue>
    </source>
</reference>
<evidence type="ECO:0000313" key="1">
    <source>
        <dbReference type="Proteomes" id="UP000790787"/>
    </source>
</evidence>
<sequence length="242" mass="26692">MAADISEKLLSDKEVKLKDKLWDETKKMWVIAAPAMFTKFSTFGVTVISHSFVGHIGSNELAAYALVSTVLLRFGNGILLGMASGLETLCGQSYGAKQYHMLGLYLQRSWIVLTVTTTLLLPLYIFTTPILIALGQKEEIAKEAGLISLWLIPVTYSFVASYTCQMFLQAQSKNKIITYLAACTLAIHVSLSWLLTVKFKFGITGAMISTILAYWLPNVGQLMFVICGGCKETWKGFSSLAF</sequence>
<dbReference type="RefSeq" id="XP_075104149.1">
    <property type="nucleotide sequence ID" value="XM_075248048.1"/>
</dbReference>
<gene>
    <name evidence="2" type="primary">LOC107767251</name>
</gene>
<organism evidence="1 2">
    <name type="scientific">Nicotiana tabacum</name>
    <name type="common">Common tobacco</name>
    <dbReference type="NCBI Taxonomy" id="4097"/>
    <lineage>
        <taxon>Eukaryota</taxon>
        <taxon>Viridiplantae</taxon>
        <taxon>Streptophyta</taxon>
        <taxon>Embryophyta</taxon>
        <taxon>Tracheophyta</taxon>
        <taxon>Spermatophyta</taxon>
        <taxon>Magnoliopsida</taxon>
        <taxon>eudicotyledons</taxon>
        <taxon>Gunneridae</taxon>
        <taxon>Pentapetalae</taxon>
        <taxon>asterids</taxon>
        <taxon>lamiids</taxon>
        <taxon>Solanales</taxon>
        <taxon>Solanaceae</taxon>
        <taxon>Nicotianoideae</taxon>
        <taxon>Nicotianeae</taxon>
        <taxon>Nicotiana</taxon>
    </lineage>
</organism>
<proteinExistence type="predicted"/>
<evidence type="ECO:0000313" key="2">
    <source>
        <dbReference type="RefSeq" id="XP_075104149.1"/>
    </source>
</evidence>
<protein>
    <submittedName>
        <fullName evidence="2">Protein DETOXIFICATION 21-like isoform X1</fullName>
    </submittedName>
</protein>
<name>A0AC58U452_TOBAC</name>
<reference evidence="1" key="1">
    <citation type="journal article" date="2014" name="Nat. Commun.">
        <title>The tobacco genome sequence and its comparison with those of tomato and potato.</title>
        <authorList>
            <person name="Sierro N."/>
            <person name="Battey J.N."/>
            <person name="Ouadi S."/>
            <person name="Bakaher N."/>
            <person name="Bovet L."/>
            <person name="Willig A."/>
            <person name="Goepfert S."/>
            <person name="Peitsch M.C."/>
            <person name="Ivanov N.V."/>
        </authorList>
    </citation>
    <scope>NUCLEOTIDE SEQUENCE [LARGE SCALE GENOMIC DNA]</scope>
</reference>
<keyword evidence="1" id="KW-1185">Reference proteome</keyword>
<dbReference type="Proteomes" id="UP000790787">
    <property type="component" value="Chromosome 24"/>
</dbReference>
<accession>A0AC58U452</accession>